<protein>
    <submittedName>
        <fullName evidence="2">AAA domain-containing protein</fullName>
    </submittedName>
</protein>
<dbReference type="SUPFAM" id="SSF52540">
    <property type="entry name" value="P-loop containing nucleoside triphosphate hydrolases"/>
    <property type="match status" value="1"/>
</dbReference>
<dbReference type="InterPro" id="IPR041682">
    <property type="entry name" value="AAA_14"/>
</dbReference>
<dbReference type="Pfam" id="PF13173">
    <property type="entry name" value="AAA_14"/>
    <property type="match status" value="1"/>
</dbReference>
<reference evidence="2" key="1">
    <citation type="submission" date="2019-02" db="EMBL/GenBank/DDBJ databases">
        <authorList>
            <person name="Gruber-Vodicka R. H."/>
            <person name="Seah K. B. B."/>
        </authorList>
    </citation>
    <scope>NUCLEOTIDE SEQUENCE</scope>
    <source>
        <strain evidence="2">BECK_M6</strain>
    </source>
</reference>
<dbReference type="Gene3D" id="3.40.50.300">
    <property type="entry name" value="P-loop containing nucleotide triphosphate hydrolases"/>
    <property type="match status" value="1"/>
</dbReference>
<gene>
    <name evidence="2" type="ORF">BECKLFY1418A_GA0070994_12521</name>
</gene>
<dbReference type="PANTHER" id="PTHR43566">
    <property type="entry name" value="CONSERVED PROTEIN"/>
    <property type="match status" value="1"/>
</dbReference>
<sequence>MYKRELAQRIIKNLRQNPAVAILGPRQIGKTTLAHEIAKRYASIYLDLENPEDFQKLKYPVHYLELHGDKLVILDEVQRYPALFMSLRGKNPHGRGEGVGLFSVFVFGRQSYRFSILSTFFI</sequence>
<dbReference type="InterPro" id="IPR027417">
    <property type="entry name" value="P-loop_NTPase"/>
</dbReference>
<dbReference type="EMBL" id="CAADFH010000252">
    <property type="protein sequence ID" value="VFK03117.1"/>
    <property type="molecule type" value="Genomic_DNA"/>
</dbReference>
<dbReference type="AlphaFoldDB" id="A0A450VEE0"/>
<name>A0A450VEE0_9GAMM</name>
<evidence type="ECO:0000313" key="2">
    <source>
        <dbReference type="EMBL" id="VFK03117.1"/>
    </source>
</evidence>
<accession>A0A450VEE0</accession>
<organism evidence="2">
    <name type="scientific">Candidatus Kentrum sp. LFY</name>
    <dbReference type="NCBI Taxonomy" id="2126342"/>
    <lineage>
        <taxon>Bacteria</taxon>
        <taxon>Pseudomonadati</taxon>
        <taxon>Pseudomonadota</taxon>
        <taxon>Gammaproteobacteria</taxon>
        <taxon>Candidatus Kentrum</taxon>
    </lineage>
</organism>
<dbReference type="PANTHER" id="PTHR43566:SF2">
    <property type="entry name" value="DUF4143 DOMAIN-CONTAINING PROTEIN"/>
    <property type="match status" value="1"/>
</dbReference>
<feature type="domain" description="AAA" evidence="1">
    <location>
        <begin position="17"/>
        <end position="89"/>
    </location>
</feature>
<evidence type="ECO:0000259" key="1">
    <source>
        <dbReference type="Pfam" id="PF13173"/>
    </source>
</evidence>
<proteinExistence type="predicted"/>